<accession>A0A1H2VLU4</accession>
<dbReference type="STRING" id="1122204.SAMN05421781_2150"/>
<proteinExistence type="predicted"/>
<name>A0A1H2VLU4_9BACI</name>
<organism evidence="1 2">
    <name type="scientific">Marinococcus luteus</name>
    <dbReference type="NCBI Taxonomy" id="1122204"/>
    <lineage>
        <taxon>Bacteria</taxon>
        <taxon>Bacillati</taxon>
        <taxon>Bacillota</taxon>
        <taxon>Bacilli</taxon>
        <taxon>Bacillales</taxon>
        <taxon>Bacillaceae</taxon>
        <taxon>Marinococcus</taxon>
    </lineage>
</organism>
<keyword evidence="2" id="KW-1185">Reference proteome</keyword>
<evidence type="ECO:0000313" key="2">
    <source>
        <dbReference type="Proteomes" id="UP000199488"/>
    </source>
</evidence>
<protein>
    <submittedName>
        <fullName evidence="1">Uncharacterized protein</fullName>
    </submittedName>
</protein>
<gene>
    <name evidence="1" type="ORF">SAMN05421781_2150</name>
</gene>
<dbReference type="AlphaFoldDB" id="A0A1H2VLU4"/>
<dbReference type="Proteomes" id="UP000199488">
    <property type="component" value="Unassembled WGS sequence"/>
</dbReference>
<reference evidence="1 2" key="1">
    <citation type="submission" date="2016-10" db="EMBL/GenBank/DDBJ databases">
        <authorList>
            <person name="de Groot N.N."/>
        </authorList>
    </citation>
    <scope>NUCLEOTIDE SEQUENCE [LARGE SCALE GENOMIC DNA]</scope>
    <source>
        <strain evidence="1 2">DSM 23126</strain>
    </source>
</reference>
<evidence type="ECO:0000313" key="1">
    <source>
        <dbReference type="EMBL" id="SDW69220.1"/>
    </source>
</evidence>
<dbReference type="EMBL" id="FNNC01000004">
    <property type="protein sequence ID" value="SDW69220.1"/>
    <property type="molecule type" value="Genomic_DNA"/>
</dbReference>
<sequence>MKIKQASQRREPRLEVLYEPFCFYPLGASAGNSSICRRTPGRYPDRVVSVQGTETRVEPRLSPPLSRGRAFLCIFLFNTVIKGG</sequence>